<organism evidence="1 2">
    <name type="scientific">Tatumella ptyseos ATCC 33301</name>
    <dbReference type="NCBI Taxonomy" id="1005995"/>
    <lineage>
        <taxon>Bacteria</taxon>
        <taxon>Pseudomonadati</taxon>
        <taxon>Pseudomonadota</taxon>
        <taxon>Gammaproteobacteria</taxon>
        <taxon>Enterobacterales</taxon>
        <taxon>Erwiniaceae</taxon>
        <taxon>Tatumella</taxon>
    </lineage>
</organism>
<dbReference type="OrthoDB" id="6638385at2"/>
<sequence>MINEVSLLEFSKSEYARFNDASYSSNNPEVEYRNCARVAYYSLYHLLKDIADGLPGQYEQNIGSHERVIRKLMTFGDDNQKLFAEKLKSQRAIRVSADYNLKHPFRKSEAYKSLRYAESVFALVAESSESATG</sequence>
<dbReference type="EMBL" id="JMPR01000055">
    <property type="protein sequence ID" value="KFD16736.1"/>
    <property type="molecule type" value="Genomic_DNA"/>
</dbReference>
<dbReference type="Proteomes" id="UP000028602">
    <property type="component" value="Unassembled WGS sequence"/>
</dbReference>
<accession>A0A085J8E0</accession>
<dbReference type="RefSeq" id="WP_029990730.1">
    <property type="nucleotide sequence ID" value="NZ_ATMJ01000031.1"/>
</dbReference>
<name>A0A085J8E0_9GAMM</name>
<dbReference type="Gene3D" id="1.20.120.330">
    <property type="entry name" value="Nucleotidyltransferases domain 2"/>
    <property type="match status" value="1"/>
</dbReference>
<dbReference type="eggNOG" id="ENOG502ZXPF">
    <property type="taxonomic scope" value="Bacteria"/>
</dbReference>
<evidence type="ECO:0000313" key="1">
    <source>
        <dbReference type="EMBL" id="KFD16736.1"/>
    </source>
</evidence>
<evidence type="ECO:0000313" key="2">
    <source>
        <dbReference type="Proteomes" id="UP000028602"/>
    </source>
</evidence>
<reference evidence="1 2" key="1">
    <citation type="submission" date="2014-05" db="EMBL/GenBank/DDBJ databases">
        <title>ATOL: Assembling a taxonomically balanced genome-scale reconstruction of the evolutionary history of the Enterobacteriaceae.</title>
        <authorList>
            <person name="Plunkett G.III."/>
            <person name="Neeno-Eckwall E.C."/>
            <person name="Glasner J.D."/>
            <person name="Perna N.T."/>
        </authorList>
    </citation>
    <scope>NUCLEOTIDE SEQUENCE [LARGE SCALE GENOMIC DNA]</scope>
    <source>
        <strain evidence="1 2">ATCC 33301</strain>
    </source>
</reference>
<proteinExistence type="predicted"/>
<protein>
    <submittedName>
        <fullName evidence="1">Phage protein</fullName>
    </submittedName>
</protein>
<keyword evidence="2" id="KW-1185">Reference proteome</keyword>
<gene>
    <name evidence="1" type="ORF">GTPT_3392</name>
</gene>
<comment type="caution">
    <text evidence="1">The sequence shown here is derived from an EMBL/GenBank/DDBJ whole genome shotgun (WGS) entry which is preliminary data.</text>
</comment>
<dbReference type="AlphaFoldDB" id="A0A085J8E0"/>